<comment type="caution">
    <text evidence="1">The sequence shown here is derived from an EMBL/GenBank/DDBJ whole genome shotgun (WGS) entry which is preliminary data.</text>
</comment>
<reference evidence="1" key="1">
    <citation type="submission" date="2022-04" db="EMBL/GenBank/DDBJ databases">
        <title>A functionally conserved STORR gene fusion in Papaver species that diverged 16.8 million years ago.</title>
        <authorList>
            <person name="Catania T."/>
        </authorList>
    </citation>
    <scope>NUCLEOTIDE SEQUENCE</scope>
    <source>
        <strain evidence="1">S-188037</strain>
    </source>
</reference>
<dbReference type="AlphaFoldDB" id="A0AAD4T6L8"/>
<gene>
    <name evidence="1" type="ORF">MKW98_029733</name>
</gene>
<evidence type="ECO:0000313" key="2">
    <source>
        <dbReference type="Proteomes" id="UP001202328"/>
    </source>
</evidence>
<protein>
    <submittedName>
        <fullName evidence="1">Uncharacterized protein</fullName>
    </submittedName>
</protein>
<sequence>MEAFHHYPFINKHKTAKGQNGEMMSPKRVCVATISVLQSAFARPNRPNSGGWGETCAETGIKVIFRTVRQRVKICGDSKFNKPFVNGCQLLRWMLCPSKDITAINNRVNGKIANGRLNFDNGGVPVSDSFVVMWGVSTFKTAIAHPLLLLF</sequence>
<proteinExistence type="predicted"/>
<name>A0AAD4T6L8_9MAGN</name>
<organism evidence="1 2">
    <name type="scientific">Papaver atlanticum</name>
    <dbReference type="NCBI Taxonomy" id="357466"/>
    <lineage>
        <taxon>Eukaryota</taxon>
        <taxon>Viridiplantae</taxon>
        <taxon>Streptophyta</taxon>
        <taxon>Embryophyta</taxon>
        <taxon>Tracheophyta</taxon>
        <taxon>Spermatophyta</taxon>
        <taxon>Magnoliopsida</taxon>
        <taxon>Ranunculales</taxon>
        <taxon>Papaveraceae</taxon>
        <taxon>Papaveroideae</taxon>
        <taxon>Papaver</taxon>
    </lineage>
</organism>
<dbReference type="EMBL" id="JAJJMB010005286">
    <property type="protein sequence ID" value="KAI3939957.1"/>
    <property type="molecule type" value="Genomic_DNA"/>
</dbReference>
<accession>A0AAD4T6L8</accession>
<evidence type="ECO:0000313" key="1">
    <source>
        <dbReference type="EMBL" id="KAI3939957.1"/>
    </source>
</evidence>
<dbReference type="Proteomes" id="UP001202328">
    <property type="component" value="Unassembled WGS sequence"/>
</dbReference>
<keyword evidence="2" id="KW-1185">Reference proteome</keyword>